<feature type="region of interest" description="Disordered" evidence="3">
    <location>
        <begin position="787"/>
        <end position="976"/>
    </location>
</feature>
<sequence length="1105" mass="120498">MSEAKVVPVTSKDFQEVLQQSLSDRRRALDEVEEGSNTSLVEEMAEIFTAEYVDDEEISPEEGAGQMCEVPVVKDCSVQQAGDVIPEEITPACCIAGFDVVRTEGRGDCVATDEVVVDLDNNSNSAKLPSVSELHNGSQAQALGDTCFPKPYGQGKAESVGEDNCFEGVRESLSSESPVCENIVSSVDCVLEKMYSKQNESCGSDSETGYEENCELVVQKDDDDIAAQKEQLAGEKLHFRENSPALENGKPNSTQQPEDCTNEIVSNENQSDDIHEVVPQDSSRSCSSHNVTRSEKEVNQEREVITTDQLNEFPNTAQAHALQFTEAFQKALQSAEARQQLDTSERQNKCAQEHTAGRPARSAKNRLSERIKLLQEQLRQEIASSESRPRQVERLQRRLMDAEEMSASGRGVRRHQRSVSRSDRTSHTHAQRARRSMTPGKRERPFRHWLGVAKCVTPDCRFIISSREDRASLPSSSARAGTVTGAGAGKTSAGGSAKAKRAKSQDTIQEEEEEEGSAPNISFSIDADERTVSGSEERKITGHPSRQDTSSVACAQNVNEPVSAHTDLGYNETWHDLSRSTEQTVENGVFPHSQCEGSPMNPLDSEATDVQVSPVVRSVPQTSSAADTVSGEIKSLPLVTSAVANLSLGDEQAPGSRCAAEETVKSGASDLGIHHKDASTASYEFDKSQTLPTCLSANGRPDVPVLNTRNPNVPPSNFTFVVTCPCNAMKEKTGSAHSKLKWNTAHFSLYGNTGDISSSPASISKRLLPDDCGSPLSNKDTQVIFRRSSKLGKSQHDREDTGSVSFSSTLESLSPPLEKTTKPMTSAEADKIRGPPGNDATSPPLSASCRTRYTTHTTSPPSQQQHRGISSRAVVREPTPYHPRPPGYSSSSAQHKLLENHGRARRHHSRAKERSASRHGAARRTHPLAADYRVIHRAHSRTVGRGVDRVELRPPPPPGREDGSGEEGSAGAGGNVFRRLQLRPCEVAVYPSRSRGLTSQAEVGKVLRPEVAEKLLQKVNRSQKKRSGCKYMAVTAVEDYTGTLPGQLSFRAGQIIKLRRSDEEPQDGLCYGYYRTGRLRKKRKGLFPLSCISTVNSDGEQLTSL</sequence>
<feature type="compositionally biased region" description="Polar residues" evidence="3">
    <location>
        <begin position="250"/>
        <end position="260"/>
    </location>
</feature>
<dbReference type="RefSeq" id="XP_005109311.1">
    <property type="nucleotide sequence ID" value="XM_005109254.3"/>
</dbReference>
<feature type="domain" description="SH3" evidence="4">
    <location>
        <begin position="1029"/>
        <end position="1097"/>
    </location>
</feature>
<accession>A0ABM0K5N3</accession>
<feature type="compositionally biased region" description="Low complexity" evidence="3">
    <location>
        <begin position="854"/>
        <end position="866"/>
    </location>
</feature>
<dbReference type="GeneID" id="101849499"/>
<dbReference type="Proteomes" id="UP000694888">
    <property type="component" value="Unplaced"/>
</dbReference>
<feature type="compositionally biased region" description="Low complexity" evidence="3">
    <location>
        <begin position="475"/>
        <end position="497"/>
    </location>
</feature>
<dbReference type="Gene3D" id="2.30.30.40">
    <property type="entry name" value="SH3 Domains"/>
    <property type="match status" value="1"/>
</dbReference>
<feature type="compositionally biased region" description="Basic and acidic residues" evidence="3">
    <location>
        <begin position="343"/>
        <end position="356"/>
    </location>
</feature>
<protein>
    <submittedName>
        <fullName evidence="6">Uncharacterized protein LOC101849499</fullName>
    </submittedName>
</protein>
<feature type="region of interest" description="Disordered" evidence="3">
    <location>
        <begin position="469"/>
        <end position="551"/>
    </location>
</feature>
<reference evidence="6" key="1">
    <citation type="submission" date="2025-08" db="UniProtKB">
        <authorList>
            <consortium name="RefSeq"/>
        </authorList>
    </citation>
    <scope>IDENTIFICATION</scope>
</reference>
<dbReference type="CDD" id="cd00174">
    <property type="entry name" value="SH3"/>
    <property type="match status" value="1"/>
</dbReference>
<evidence type="ECO:0000256" key="2">
    <source>
        <dbReference type="PROSITE-ProRule" id="PRU00192"/>
    </source>
</evidence>
<feature type="compositionally biased region" description="Basic and acidic residues" evidence="3">
    <location>
        <begin position="527"/>
        <end position="540"/>
    </location>
</feature>
<evidence type="ECO:0000259" key="4">
    <source>
        <dbReference type="PROSITE" id="PS50002"/>
    </source>
</evidence>
<feature type="region of interest" description="Disordered" evidence="3">
    <location>
        <begin position="335"/>
        <end position="366"/>
    </location>
</feature>
<keyword evidence="1 2" id="KW-0728">SH3 domain</keyword>
<feature type="compositionally biased region" description="Low complexity" evidence="3">
    <location>
        <begin position="803"/>
        <end position="818"/>
    </location>
</feature>
<dbReference type="InterPro" id="IPR001452">
    <property type="entry name" value="SH3_domain"/>
</dbReference>
<feature type="compositionally biased region" description="Polar residues" evidence="3">
    <location>
        <begin position="839"/>
        <end position="852"/>
    </location>
</feature>
<evidence type="ECO:0000256" key="3">
    <source>
        <dbReference type="SAM" id="MobiDB-lite"/>
    </source>
</evidence>
<feature type="region of interest" description="Disordered" evidence="3">
    <location>
        <begin position="276"/>
        <end position="300"/>
    </location>
</feature>
<organism evidence="5 6">
    <name type="scientific">Aplysia californica</name>
    <name type="common">California sea hare</name>
    <dbReference type="NCBI Taxonomy" id="6500"/>
    <lineage>
        <taxon>Eukaryota</taxon>
        <taxon>Metazoa</taxon>
        <taxon>Spiralia</taxon>
        <taxon>Lophotrochozoa</taxon>
        <taxon>Mollusca</taxon>
        <taxon>Gastropoda</taxon>
        <taxon>Heterobranchia</taxon>
        <taxon>Euthyneura</taxon>
        <taxon>Tectipleura</taxon>
        <taxon>Aplysiida</taxon>
        <taxon>Aplysioidea</taxon>
        <taxon>Aplysiidae</taxon>
        <taxon>Aplysia</taxon>
    </lineage>
</organism>
<dbReference type="InterPro" id="IPR036028">
    <property type="entry name" value="SH3-like_dom_sf"/>
</dbReference>
<feature type="region of interest" description="Disordered" evidence="3">
    <location>
        <begin position="402"/>
        <end position="445"/>
    </location>
</feature>
<evidence type="ECO:0000313" key="6">
    <source>
        <dbReference type="RefSeq" id="XP_005109311.1"/>
    </source>
</evidence>
<evidence type="ECO:0000313" key="5">
    <source>
        <dbReference type="Proteomes" id="UP000694888"/>
    </source>
</evidence>
<feature type="compositionally biased region" description="Polar residues" evidence="3">
    <location>
        <begin position="280"/>
        <end position="291"/>
    </location>
</feature>
<dbReference type="PROSITE" id="PS50002">
    <property type="entry name" value="SH3"/>
    <property type="match status" value="1"/>
</dbReference>
<keyword evidence="5" id="KW-1185">Reference proteome</keyword>
<proteinExistence type="predicted"/>
<gene>
    <name evidence="6" type="primary">LOC101849499</name>
</gene>
<name>A0ABM0K5N3_APLCA</name>
<feature type="region of interest" description="Disordered" evidence="3">
    <location>
        <begin position="234"/>
        <end position="260"/>
    </location>
</feature>
<dbReference type="SUPFAM" id="SSF50044">
    <property type="entry name" value="SH3-domain"/>
    <property type="match status" value="1"/>
</dbReference>
<dbReference type="Pfam" id="PF07653">
    <property type="entry name" value="SH3_2"/>
    <property type="match status" value="1"/>
</dbReference>
<evidence type="ECO:0000256" key="1">
    <source>
        <dbReference type="ARBA" id="ARBA00022443"/>
    </source>
</evidence>
<dbReference type="SMART" id="SM00326">
    <property type="entry name" value="SH3"/>
    <property type="match status" value="1"/>
</dbReference>